<gene>
    <name evidence="1" type="ORF">METZ01_LOCUS26086</name>
</gene>
<dbReference type="AlphaFoldDB" id="A0A381Q1Q7"/>
<dbReference type="EMBL" id="UINC01001172">
    <property type="protein sequence ID" value="SUZ73232.1"/>
    <property type="molecule type" value="Genomic_DNA"/>
</dbReference>
<dbReference type="Gene3D" id="3.30.200.20">
    <property type="entry name" value="Phosphorylase Kinase, domain 1"/>
    <property type="match status" value="1"/>
</dbReference>
<evidence type="ECO:0000313" key="1">
    <source>
        <dbReference type="EMBL" id="SUZ73232.1"/>
    </source>
</evidence>
<evidence type="ECO:0008006" key="2">
    <source>
        <dbReference type="Google" id="ProtNLM"/>
    </source>
</evidence>
<name>A0A381Q1Q7_9ZZZZ</name>
<reference evidence="1" key="1">
    <citation type="submission" date="2018-05" db="EMBL/GenBank/DDBJ databases">
        <authorList>
            <person name="Lanie J.A."/>
            <person name="Ng W.-L."/>
            <person name="Kazmierczak K.M."/>
            <person name="Andrzejewski T.M."/>
            <person name="Davidsen T.M."/>
            <person name="Wayne K.J."/>
            <person name="Tettelin H."/>
            <person name="Glass J.I."/>
            <person name="Rusch D."/>
            <person name="Podicherti R."/>
            <person name="Tsui H.-C.T."/>
            <person name="Winkler M.E."/>
        </authorList>
    </citation>
    <scope>NUCLEOTIDE SEQUENCE</scope>
</reference>
<sequence length="283" mass="30854">VEILGAEPVTGGCIHQTARVWTNLPEDFFLKWAQGPLSDVFAAEADGLNALRGSTRDSAGLTVPEVVGYSDAEAKPAWLLLEYIPRGSPGRDYAERLGEALAVLHETGQGRYGWPRSNYIGSLPQANTPMNDWAAFWWSERLEPQLVMASGNGWLAGLEREWATLELELPGLLGAAEEDGPSVLHGDLWSGNVYPGPDGGPVLVDPAVYRGHGEVDLAMTELFGGFPRGFYSAYEGRRPLRDGYEDVRRHVYQLYPLLVHVNLFGDGYVNGAVAALRCALASR</sequence>
<dbReference type="InterPro" id="IPR011009">
    <property type="entry name" value="Kinase-like_dom_sf"/>
</dbReference>
<organism evidence="1">
    <name type="scientific">marine metagenome</name>
    <dbReference type="NCBI Taxonomy" id="408172"/>
    <lineage>
        <taxon>unclassified sequences</taxon>
        <taxon>metagenomes</taxon>
        <taxon>ecological metagenomes</taxon>
    </lineage>
</organism>
<dbReference type="PANTHER" id="PTHR12149:SF8">
    <property type="entry name" value="PROTEIN-RIBULOSAMINE 3-KINASE"/>
    <property type="match status" value="1"/>
</dbReference>
<accession>A0A381Q1Q7</accession>
<proteinExistence type="predicted"/>
<feature type="non-terminal residue" evidence="1">
    <location>
        <position position="1"/>
    </location>
</feature>
<dbReference type="PANTHER" id="PTHR12149">
    <property type="entry name" value="FRUCTOSAMINE 3 KINASE-RELATED PROTEIN"/>
    <property type="match status" value="1"/>
</dbReference>
<dbReference type="SUPFAM" id="SSF56112">
    <property type="entry name" value="Protein kinase-like (PK-like)"/>
    <property type="match status" value="1"/>
</dbReference>
<dbReference type="Gene3D" id="3.90.1200.10">
    <property type="match status" value="1"/>
</dbReference>
<dbReference type="PIRSF" id="PIRSF006221">
    <property type="entry name" value="Ketosamine-3-kinase"/>
    <property type="match status" value="1"/>
</dbReference>
<dbReference type="Pfam" id="PF03881">
    <property type="entry name" value="Fructosamin_kin"/>
    <property type="match status" value="1"/>
</dbReference>
<dbReference type="InterPro" id="IPR016477">
    <property type="entry name" value="Fructo-/Ketosamine-3-kinase"/>
</dbReference>
<protein>
    <recommendedName>
        <fullName evidence="2">Aminoglycoside phosphotransferase domain-containing protein</fullName>
    </recommendedName>
</protein>